<dbReference type="EMBL" id="FOFB01000001">
    <property type="protein sequence ID" value="SEP57973.1"/>
    <property type="molecule type" value="Genomic_DNA"/>
</dbReference>
<dbReference type="STRING" id="478744.SAMN05444359_101120"/>
<keyword evidence="6 8" id="KW-0408">Iron</keyword>
<feature type="binding site" evidence="8">
    <location>
        <begin position="109"/>
        <end position="116"/>
    </location>
    <ligand>
        <name>ATP</name>
        <dbReference type="ChEBI" id="CHEBI:30616"/>
    </ligand>
</feature>
<dbReference type="InterPro" id="IPR033756">
    <property type="entry name" value="YlxH/NBP35"/>
</dbReference>
<keyword evidence="8" id="KW-0378">Hydrolase</keyword>
<reference evidence="11" key="1">
    <citation type="submission" date="2016-10" db="EMBL/GenBank/DDBJ databases">
        <authorList>
            <person name="Varghese N."/>
            <person name="Submissions S."/>
        </authorList>
    </citation>
    <scope>NUCLEOTIDE SEQUENCE [LARGE SCALE GENOMIC DNA]</scope>
    <source>
        <strain evidence="11">DSM 24740</strain>
    </source>
</reference>
<evidence type="ECO:0000259" key="9">
    <source>
        <dbReference type="Pfam" id="PF01883"/>
    </source>
</evidence>
<keyword evidence="7 8" id="KW-0411">Iron-sulfur</keyword>
<dbReference type="CDD" id="cd02037">
    <property type="entry name" value="Mrp_NBP35"/>
    <property type="match status" value="1"/>
</dbReference>
<gene>
    <name evidence="10" type="ORF">SAMN05444359_101120</name>
</gene>
<dbReference type="GO" id="GO:0005524">
    <property type="term" value="F:ATP binding"/>
    <property type="evidence" value="ECO:0007669"/>
    <property type="project" value="UniProtKB-UniRule"/>
</dbReference>
<dbReference type="InterPro" id="IPR019591">
    <property type="entry name" value="Mrp/NBP35_ATP-bd"/>
</dbReference>
<evidence type="ECO:0000256" key="6">
    <source>
        <dbReference type="ARBA" id="ARBA00023004"/>
    </source>
</evidence>
<dbReference type="GO" id="GO:0046872">
    <property type="term" value="F:metal ion binding"/>
    <property type="evidence" value="ECO:0007669"/>
    <property type="project" value="UniProtKB-KW"/>
</dbReference>
<dbReference type="InterPro" id="IPR000808">
    <property type="entry name" value="Mrp-like_CS"/>
</dbReference>
<evidence type="ECO:0000256" key="1">
    <source>
        <dbReference type="ARBA" id="ARBA00007352"/>
    </source>
</evidence>
<proteinExistence type="inferred from homology"/>
<dbReference type="GO" id="GO:0016226">
    <property type="term" value="P:iron-sulfur cluster assembly"/>
    <property type="evidence" value="ECO:0007669"/>
    <property type="project" value="InterPro"/>
</dbReference>
<evidence type="ECO:0000256" key="5">
    <source>
        <dbReference type="ARBA" id="ARBA00022840"/>
    </source>
</evidence>
<feature type="domain" description="MIP18 family-like" evidence="9">
    <location>
        <begin position="5"/>
        <end position="73"/>
    </location>
</feature>
<comment type="function">
    <text evidence="8">Binds and transfers iron-sulfur (Fe-S) clusters to target apoproteins. Can hydrolyze ATP.</text>
</comment>
<keyword evidence="11" id="KW-1185">Reference proteome</keyword>
<dbReference type="Proteomes" id="UP000199021">
    <property type="component" value="Unassembled WGS sequence"/>
</dbReference>
<dbReference type="GO" id="GO:0051539">
    <property type="term" value="F:4 iron, 4 sulfur cluster binding"/>
    <property type="evidence" value="ECO:0007669"/>
    <property type="project" value="TreeGrafter"/>
</dbReference>
<dbReference type="OrthoDB" id="9809679at2"/>
<dbReference type="SUPFAM" id="SSF117916">
    <property type="entry name" value="Fe-S cluster assembly (FSCA) domain-like"/>
    <property type="match status" value="1"/>
</dbReference>
<evidence type="ECO:0000256" key="4">
    <source>
        <dbReference type="ARBA" id="ARBA00022741"/>
    </source>
</evidence>
<dbReference type="PROSITE" id="PS01215">
    <property type="entry name" value="MRP"/>
    <property type="match status" value="1"/>
</dbReference>
<dbReference type="AlphaFoldDB" id="A0A1H8Z0T8"/>
<comment type="similarity">
    <text evidence="1">In the N-terminal section; belongs to the MIP18 family.</text>
</comment>
<dbReference type="PANTHER" id="PTHR42961:SF2">
    <property type="entry name" value="IRON-SULFUR PROTEIN NUBPL"/>
    <property type="match status" value="1"/>
</dbReference>
<dbReference type="Pfam" id="PF10609">
    <property type="entry name" value="ParA"/>
    <property type="match status" value="1"/>
</dbReference>
<dbReference type="InterPro" id="IPR027417">
    <property type="entry name" value="P-loop_NTPase"/>
</dbReference>
<dbReference type="HAMAP" id="MF_02040">
    <property type="entry name" value="Mrp_NBP35"/>
    <property type="match status" value="1"/>
</dbReference>
<keyword evidence="3 8" id="KW-0479">Metal-binding</keyword>
<accession>A0A1H8Z0T8</accession>
<dbReference type="SUPFAM" id="SSF52540">
    <property type="entry name" value="P-loop containing nucleoside triphosphate hydrolases"/>
    <property type="match status" value="1"/>
</dbReference>
<dbReference type="FunCoup" id="A0A1H8Z0T8">
    <property type="interactions" value="413"/>
</dbReference>
<evidence type="ECO:0000313" key="11">
    <source>
        <dbReference type="Proteomes" id="UP000199021"/>
    </source>
</evidence>
<evidence type="ECO:0000256" key="8">
    <source>
        <dbReference type="HAMAP-Rule" id="MF_02040"/>
    </source>
</evidence>
<dbReference type="RefSeq" id="WP_090164865.1">
    <property type="nucleotide sequence ID" value="NZ_FOFB01000001.1"/>
</dbReference>
<evidence type="ECO:0000256" key="2">
    <source>
        <dbReference type="ARBA" id="ARBA00008205"/>
    </source>
</evidence>
<sequence>METSKIVKALATVQDPNTGQDIITANMVLHLKVEAPNVSFTLQLPKLDADYKQQLNFACQEAIMGIYPEANVHVHMQNPGATAAAGQGGGPKKGNPLPHVRNIIAVASGKGGVGKSTVSVNLALALQELGGAVGLLDADVYGPSAPTMLGLQGQKPKVEKIYGKPKIKPLFAYGMPVMSTGFVVEPEQAVVLRGPRLSGIIKQFLEECVWPPLDYLIVDLPPGTGDVQLSLVQTVSVTGAVLVTTPQEVALSDAIKAMNMFFLPDVQVPVLGVVENMSWFTPAELPDNKYYLFGKDGGKSLAKKSNSMLLGQIPIVQSIREGGDDGKPAFLDKENTLIREAWMKVAKNVARQTALRNEMMGATKVVEVKS</sequence>
<dbReference type="InterPro" id="IPR044304">
    <property type="entry name" value="NUBPL-like"/>
</dbReference>
<dbReference type="GO" id="GO:0140663">
    <property type="term" value="F:ATP-dependent FeS chaperone activity"/>
    <property type="evidence" value="ECO:0007669"/>
    <property type="project" value="InterPro"/>
</dbReference>
<comment type="similarity">
    <text evidence="2">In the C-terminal section; belongs to the Mrp/NBP35 ATP-binding proteins family.</text>
</comment>
<comment type="subunit">
    <text evidence="8">Homodimer.</text>
</comment>
<protein>
    <recommendedName>
        <fullName evidence="8">Iron-sulfur cluster carrier protein</fullName>
    </recommendedName>
</protein>
<dbReference type="InParanoid" id="A0A1H8Z0T8"/>
<dbReference type="InterPro" id="IPR034904">
    <property type="entry name" value="FSCA_dom_sf"/>
</dbReference>
<keyword evidence="4 8" id="KW-0547">Nucleotide-binding</keyword>
<organism evidence="10 11">
    <name type="scientific">Neolewinella agarilytica</name>
    <dbReference type="NCBI Taxonomy" id="478744"/>
    <lineage>
        <taxon>Bacteria</taxon>
        <taxon>Pseudomonadati</taxon>
        <taxon>Bacteroidota</taxon>
        <taxon>Saprospiria</taxon>
        <taxon>Saprospirales</taxon>
        <taxon>Lewinellaceae</taxon>
        <taxon>Neolewinella</taxon>
    </lineage>
</organism>
<dbReference type="PANTHER" id="PTHR42961">
    <property type="entry name" value="IRON-SULFUR PROTEIN NUBPL"/>
    <property type="match status" value="1"/>
</dbReference>
<keyword evidence="5 8" id="KW-0067">ATP-binding</keyword>
<dbReference type="GO" id="GO:0016887">
    <property type="term" value="F:ATP hydrolysis activity"/>
    <property type="evidence" value="ECO:0007669"/>
    <property type="project" value="UniProtKB-UniRule"/>
</dbReference>
<evidence type="ECO:0000256" key="7">
    <source>
        <dbReference type="ARBA" id="ARBA00023014"/>
    </source>
</evidence>
<dbReference type="Pfam" id="PF01883">
    <property type="entry name" value="FeS_assembly_P"/>
    <property type="match status" value="1"/>
</dbReference>
<comment type="similarity">
    <text evidence="8">Belongs to the Mrp/NBP35 ATP-binding proteins family.</text>
</comment>
<name>A0A1H8Z0T8_9BACT</name>
<evidence type="ECO:0000256" key="3">
    <source>
        <dbReference type="ARBA" id="ARBA00022723"/>
    </source>
</evidence>
<dbReference type="FunFam" id="3.40.50.300:FF:001119">
    <property type="entry name" value="Iron-sulfur cluster carrier protein"/>
    <property type="match status" value="1"/>
</dbReference>
<dbReference type="InterPro" id="IPR002744">
    <property type="entry name" value="MIP18-like"/>
</dbReference>
<dbReference type="Gene3D" id="3.30.300.130">
    <property type="entry name" value="Fe-S cluster assembly (FSCA)"/>
    <property type="match status" value="1"/>
</dbReference>
<evidence type="ECO:0000313" key="10">
    <source>
        <dbReference type="EMBL" id="SEP57973.1"/>
    </source>
</evidence>
<dbReference type="Gene3D" id="3.40.50.300">
    <property type="entry name" value="P-loop containing nucleotide triphosphate hydrolases"/>
    <property type="match status" value="1"/>
</dbReference>